<dbReference type="InterPro" id="IPR004038">
    <property type="entry name" value="Ribosomal_eL8/eL30/eS12/Gad45"/>
</dbReference>
<dbReference type="PANTHER" id="PTHR11449">
    <property type="entry name" value="RIBOSOMAL PROTEIN L30"/>
    <property type="match status" value="1"/>
</dbReference>
<gene>
    <name evidence="4" type="ORF">S01H1_54753</name>
</gene>
<dbReference type="InterPro" id="IPR029064">
    <property type="entry name" value="Ribosomal_eL30-like_sf"/>
</dbReference>
<name>X0VNB4_9ZZZZ</name>
<evidence type="ECO:0000313" key="4">
    <source>
        <dbReference type="EMBL" id="GAG19745.1"/>
    </source>
</evidence>
<evidence type="ECO:0000259" key="3">
    <source>
        <dbReference type="Pfam" id="PF01248"/>
    </source>
</evidence>
<keyword evidence="2" id="KW-0687">Ribonucleoprotein</keyword>
<dbReference type="AlphaFoldDB" id="X0VNB4"/>
<evidence type="ECO:0000256" key="2">
    <source>
        <dbReference type="ARBA" id="ARBA00023274"/>
    </source>
</evidence>
<feature type="domain" description="Ribosomal protein eL8/eL30/eS12/Gadd45" evidence="3">
    <location>
        <begin position="2"/>
        <end position="80"/>
    </location>
</feature>
<protein>
    <recommendedName>
        <fullName evidence="3">Ribosomal protein eL8/eL30/eS12/Gadd45 domain-containing protein</fullName>
    </recommendedName>
</protein>
<dbReference type="GO" id="GO:1990904">
    <property type="term" value="C:ribonucleoprotein complex"/>
    <property type="evidence" value="ECO:0007669"/>
    <property type="project" value="UniProtKB-KW"/>
</dbReference>
<evidence type="ECO:0000256" key="1">
    <source>
        <dbReference type="ARBA" id="ARBA00022980"/>
    </source>
</evidence>
<dbReference type="Gene3D" id="3.30.1330.30">
    <property type="match status" value="1"/>
</dbReference>
<proteinExistence type="predicted"/>
<dbReference type="InterPro" id="IPR039109">
    <property type="entry name" value="Ribosomal_eL30-like"/>
</dbReference>
<organism evidence="4">
    <name type="scientific">marine sediment metagenome</name>
    <dbReference type="NCBI Taxonomy" id="412755"/>
    <lineage>
        <taxon>unclassified sequences</taxon>
        <taxon>metagenomes</taxon>
        <taxon>ecological metagenomes</taxon>
    </lineage>
</organism>
<keyword evidence="1" id="KW-0689">Ribosomal protein</keyword>
<dbReference type="Pfam" id="PF01248">
    <property type="entry name" value="Ribosomal_L7Ae"/>
    <property type="match status" value="1"/>
</dbReference>
<accession>X0VNB4</accession>
<sequence>MSELDEALKEEKLIIGRDRTLKLLKNDKLKKIFIASNCDEDVREEIKKYAKISKVEVIELKIDNIELGAMCKKPFAISVLSY</sequence>
<dbReference type="GO" id="GO:0005840">
    <property type="term" value="C:ribosome"/>
    <property type="evidence" value="ECO:0007669"/>
    <property type="project" value="UniProtKB-KW"/>
</dbReference>
<comment type="caution">
    <text evidence="4">The sequence shown here is derived from an EMBL/GenBank/DDBJ whole genome shotgun (WGS) entry which is preliminary data.</text>
</comment>
<dbReference type="SUPFAM" id="SSF55315">
    <property type="entry name" value="L30e-like"/>
    <property type="match status" value="1"/>
</dbReference>
<dbReference type="GO" id="GO:0003723">
    <property type="term" value="F:RNA binding"/>
    <property type="evidence" value="ECO:0007669"/>
    <property type="project" value="InterPro"/>
</dbReference>
<reference evidence="4" key="1">
    <citation type="journal article" date="2014" name="Front. Microbiol.">
        <title>High frequency of phylogenetically diverse reductive dehalogenase-homologous genes in deep subseafloor sedimentary metagenomes.</title>
        <authorList>
            <person name="Kawai M."/>
            <person name="Futagami T."/>
            <person name="Toyoda A."/>
            <person name="Takaki Y."/>
            <person name="Nishi S."/>
            <person name="Hori S."/>
            <person name="Arai W."/>
            <person name="Tsubouchi T."/>
            <person name="Morono Y."/>
            <person name="Uchiyama I."/>
            <person name="Ito T."/>
            <person name="Fujiyama A."/>
            <person name="Inagaki F."/>
            <person name="Takami H."/>
        </authorList>
    </citation>
    <scope>NUCLEOTIDE SEQUENCE</scope>
    <source>
        <strain evidence="4">Expedition CK06-06</strain>
    </source>
</reference>
<dbReference type="EMBL" id="BARS01035544">
    <property type="protein sequence ID" value="GAG19745.1"/>
    <property type="molecule type" value="Genomic_DNA"/>
</dbReference>